<dbReference type="Pfam" id="PF04511">
    <property type="entry name" value="DER1"/>
    <property type="match status" value="1"/>
</dbReference>
<organism evidence="8">
    <name type="scientific">Aceria tosichella</name>
    <name type="common">wheat curl mite</name>
    <dbReference type="NCBI Taxonomy" id="561515"/>
    <lineage>
        <taxon>Eukaryota</taxon>
        <taxon>Metazoa</taxon>
        <taxon>Ecdysozoa</taxon>
        <taxon>Arthropoda</taxon>
        <taxon>Chelicerata</taxon>
        <taxon>Arachnida</taxon>
        <taxon>Acari</taxon>
        <taxon>Acariformes</taxon>
        <taxon>Trombidiformes</taxon>
        <taxon>Prostigmata</taxon>
        <taxon>Eupodina</taxon>
        <taxon>Eriophyoidea</taxon>
        <taxon>Eriophyidae</taxon>
        <taxon>Eriophyinae</taxon>
        <taxon>Aceriini</taxon>
        <taxon>Aceria</taxon>
    </lineage>
</organism>
<evidence type="ECO:0000256" key="3">
    <source>
        <dbReference type="ARBA" id="ARBA00022692"/>
    </source>
</evidence>
<reference evidence="8" key="1">
    <citation type="submission" date="2018-10" db="EMBL/GenBank/DDBJ databases">
        <title>Transcriptome assembly of Aceria tosichella (Wheat curl mite) Type 2.</title>
        <authorList>
            <person name="Scully E.D."/>
            <person name="Geib S.M."/>
            <person name="Palmer N.A."/>
            <person name="Gupta A.K."/>
            <person name="Sarath G."/>
            <person name="Tatineni S."/>
        </authorList>
    </citation>
    <scope>NUCLEOTIDE SEQUENCE</scope>
    <source>
        <strain evidence="8">LincolnNE</strain>
    </source>
</reference>
<feature type="transmembrane region" description="Helical" evidence="7">
    <location>
        <begin position="154"/>
        <end position="184"/>
    </location>
</feature>
<keyword evidence="4 7" id="KW-0256">Endoplasmic reticulum</keyword>
<dbReference type="FunFam" id="1.20.1540.10:FF:000016">
    <property type="entry name" value="Derlin"/>
    <property type="match status" value="1"/>
</dbReference>
<dbReference type="Gene3D" id="1.20.1540.10">
    <property type="entry name" value="Rhomboid-like"/>
    <property type="match status" value="1"/>
</dbReference>
<dbReference type="AlphaFoldDB" id="A0A6G1S4I6"/>
<evidence type="ECO:0000256" key="2">
    <source>
        <dbReference type="ARBA" id="ARBA00008917"/>
    </source>
</evidence>
<dbReference type="GO" id="GO:0036503">
    <property type="term" value="P:ERAD pathway"/>
    <property type="evidence" value="ECO:0007669"/>
    <property type="project" value="UniProtKB-ARBA"/>
</dbReference>
<comment type="similarity">
    <text evidence="2 7">Belongs to the derlin family.</text>
</comment>
<dbReference type="InterPro" id="IPR007599">
    <property type="entry name" value="DER1"/>
</dbReference>
<sequence>MAALNAFSRAFWEVPPVTRAYMTASVLTTLAVQLEIISPFQLYFNPKLIFGYHQYWRLITTFLFFGPLGFNFLFNLIFTYRYCRMLEEDFYRNRTADFFYMFLIGGTLMCMLAYFVNLLFLGHAFTIMLVYIWSRRNPAIRMNFFGMITFQAPYLPWVLLAFSILLGSSTVVDIIGIIVGHFYYFFEDVFPNGPHGFRVLETPRFIKNIFDRLGIDEPLLAEEDRPEQL</sequence>
<evidence type="ECO:0000256" key="6">
    <source>
        <dbReference type="ARBA" id="ARBA00023136"/>
    </source>
</evidence>
<dbReference type="EMBL" id="GGYP01000079">
    <property type="protein sequence ID" value="MDE44850.1"/>
    <property type="molecule type" value="Transcribed_RNA"/>
</dbReference>
<dbReference type="PANTHER" id="PTHR11009">
    <property type="entry name" value="DER1-LIKE PROTEIN, DERLIN"/>
    <property type="match status" value="1"/>
</dbReference>
<keyword evidence="6 7" id="KW-0472">Membrane</keyword>
<feature type="transmembrane region" description="Helical" evidence="7">
    <location>
        <begin position="20"/>
        <end position="43"/>
    </location>
</feature>
<dbReference type="SUPFAM" id="SSF144091">
    <property type="entry name" value="Rhomboid-like"/>
    <property type="match status" value="1"/>
</dbReference>
<protein>
    <recommendedName>
        <fullName evidence="7">Derlin</fullName>
    </recommendedName>
</protein>
<evidence type="ECO:0000256" key="5">
    <source>
        <dbReference type="ARBA" id="ARBA00022989"/>
    </source>
</evidence>
<feature type="transmembrane region" description="Helical" evidence="7">
    <location>
        <begin position="55"/>
        <end position="80"/>
    </location>
</feature>
<proteinExistence type="inferred from homology"/>
<gene>
    <name evidence="8" type="primary">DERL2</name>
    <name evidence="8" type="ORF">g.240</name>
</gene>
<dbReference type="InterPro" id="IPR035952">
    <property type="entry name" value="Rhomboid-like_sf"/>
</dbReference>
<name>A0A6G1S4I6_9ACAR</name>
<evidence type="ECO:0000256" key="7">
    <source>
        <dbReference type="RuleBase" id="RU363059"/>
    </source>
</evidence>
<keyword evidence="3 7" id="KW-0812">Transmembrane</keyword>
<evidence type="ECO:0000256" key="4">
    <source>
        <dbReference type="ARBA" id="ARBA00022824"/>
    </source>
</evidence>
<keyword evidence="5 7" id="KW-1133">Transmembrane helix</keyword>
<comment type="subcellular location">
    <subcellularLocation>
        <location evidence="1 7">Endoplasmic reticulum membrane</location>
        <topology evidence="1 7">Multi-pass membrane protein</topology>
    </subcellularLocation>
</comment>
<dbReference type="GO" id="GO:0005789">
    <property type="term" value="C:endoplasmic reticulum membrane"/>
    <property type="evidence" value="ECO:0007669"/>
    <property type="project" value="UniProtKB-SubCell"/>
</dbReference>
<evidence type="ECO:0000313" key="8">
    <source>
        <dbReference type="EMBL" id="MDE44850.1"/>
    </source>
</evidence>
<feature type="transmembrane region" description="Helical" evidence="7">
    <location>
        <begin position="100"/>
        <end position="133"/>
    </location>
</feature>
<evidence type="ECO:0000256" key="1">
    <source>
        <dbReference type="ARBA" id="ARBA00004477"/>
    </source>
</evidence>
<comment type="function">
    <text evidence="7">May be involved in the degradation of misfolded endoplasmic reticulum (ER) luminal proteins.</text>
</comment>
<accession>A0A6G1S4I6</accession>